<sequence>MTQELQNEAQSEDIKLVTMVKVKLKLGLSKNEVKNLFGIDH</sequence>
<comment type="caution">
    <text evidence="1">The sequence shown here is derived from an EMBL/GenBank/DDBJ whole genome shotgun (WGS) entry which is preliminary data.</text>
</comment>
<reference evidence="2" key="1">
    <citation type="journal article" date="2019" name="Int. J. Syst. Evol. Microbiol.">
        <title>The Global Catalogue of Microorganisms (GCM) 10K type strain sequencing project: providing services to taxonomists for standard genome sequencing and annotation.</title>
        <authorList>
            <consortium name="The Broad Institute Genomics Platform"/>
            <consortium name="The Broad Institute Genome Sequencing Center for Infectious Disease"/>
            <person name="Wu L."/>
            <person name="Ma J."/>
        </authorList>
    </citation>
    <scope>NUCLEOTIDE SEQUENCE [LARGE SCALE GENOMIC DNA]</scope>
    <source>
        <strain evidence="2">R28</strain>
    </source>
</reference>
<dbReference type="Proteomes" id="UP001597383">
    <property type="component" value="Unassembled WGS sequence"/>
</dbReference>
<gene>
    <name evidence="1" type="ORF">ACFSJF_01660</name>
</gene>
<keyword evidence="2" id="KW-1185">Reference proteome</keyword>
<evidence type="ECO:0000313" key="1">
    <source>
        <dbReference type="EMBL" id="MFD2043015.1"/>
    </source>
</evidence>
<proteinExistence type="predicted"/>
<dbReference type="EMBL" id="JBHUHQ010000002">
    <property type="protein sequence ID" value="MFD2043015.1"/>
    <property type="molecule type" value="Genomic_DNA"/>
</dbReference>
<organism evidence="1 2">
    <name type="scientific">Ornithinibacillus salinisoli</name>
    <dbReference type="NCBI Taxonomy" id="1848459"/>
    <lineage>
        <taxon>Bacteria</taxon>
        <taxon>Bacillati</taxon>
        <taxon>Bacillota</taxon>
        <taxon>Bacilli</taxon>
        <taxon>Bacillales</taxon>
        <taxon>Bacillaceae</taxon>
        <taxon>Ornithinibacillus</taxon>
    </lineage>
</organism>
<dbReference type="RefSeq" id="WP_377554799.1">
    <property type="nucleotide sequence ID" value="NZ_JBHUHQ010000002.1"/>
</dbReference>
<name>A0ABW4VWX7_9BACI</name>
<accession>A0ABW4VWX7</accession>
<evidence type="ECO:0000313" key="2">
    <source>
        <dbReference type="Proteomes" id="UP001597383"/>
    </source>
</evidence>
<protein>
    <submittedName>
        <fullName evidence="1">Uncharacterized protein</fullName>
    </submittedName>
</protein>